<dbReference type="EMBL" id="LACB01000225">
    <property type="protein sequence ID" value="KAJ9486136.1"/>
    <property type="molecule type" value="Genomic_DNA"/>
</dbReference>
<proteinExistence type="predicted"/>
<feature type="compositionally biased region" description="Basic and acidic residues" evidence="1">
    <location>
        <begin position="104"/>
        <end position="113"/>
    </location>
</feature>
<protein>
    <submittedName>
        <fullName evidence="2">Uncharacterized protein</fullName>
    </submittedName>
</protein>
<name>A0AAI9TF73_PENTH</name>
<accession>A0AAI9TF73</accession>
<organism evidence="2 3">
    <name type="scientific">Penicillium thymicola</name>
    <dbReference type="NCBI Taxonomy" id="293382"/>
    <lineage>
        <taxon>Eukaryota</taxon>
        <taxon>Fungi</taxon>
        <taxon>Dikarya</taxon>
        <taxon>Ascomycota</taxon>
        <taxon>Pezizomycotina</taxon>
        <taxon>Eurotiomycetes</taxon>
        <taxon>Eurotiomycetidae</taxon>
        <taxon>Eurotiales</taxon>
        <taxon>Aspergillaceae</taxon>
        <taxon>Penicillium</taxon>
    </lineage>
</organism>
<evidence type="ECO:0000313" key="2">
    <source>
        <dbReference type="EMBL" id="KAJ9486136.1"/>
    </source>
</evidence>
<keyword evidence="3" id="KW-1185">Reference proteome</keyword>
<dbReference type="AlphaFoldDB" id="A0AAI9TF73"/>
<dbReference type="Proteomes" id="UP001227192">
    <property type="component" value="Unassembled WGS sequence"/>
</dbReference>
<reference evidence="2" key="1">
    <citation type="submission" date="2015-06" db="EMBL/GenBank/DDBJ databases">
        <authorList>
            <person name="Nguyen H."/>
        </authorList>
    </citation>
    <scope>NUCLEOTIDE SEQUENCE</scope>
    <source>
        <strain evidence="2">DAOM 180753</strain>
    </source>
</reference>
<evidence type="ECO:0000313" key="3">
    <source>
        <dbReference type="Proteomes" id="UP001227192"/>
    </source>
</evidence>
<feature type="region of interest" description="Disordered" evidence="1">
    <location>
        <begin position="44"/>
        <end position="69"/>
    </location>
</feature>
<feature type="region of interest" description="Disordered" evidence="1">
    <location>
        <begin position="94"/>
        <end position="123"/>
    </location>
</feature>
<gene>
    <name evidence="2" type="ORF">VN97_g7201</name>
</gene>
<sequence>MEESVSLKATVLRSHVSSAEKQIHCLSYRNVVWSLTSNNVTPRSTRTKRLSLPFTGRSPQDLKESPPVVENPSPVCAFLDRKWNRNLASACPAVLNQSRSPQEVSHENGDRLRRRERRNQGLGEDERGKRWVSFYIDKLSHCRLVT</sequence>
<comment type="caution">
    <text evidence="2">The sequence shown here is derived from an EMBL/GenBank/DDBJ whole genome shotgun (WGS) entry which is preliminary data.</text>
</comment>
<evidence type="ECO:0000256" key="1">
    <source>
        <dbReference type="SAM" id="MobiDB-lite"/>
    </source>
</evidence>
<reference evidence="2" key="2">
    <citation type="journal article" date="2016" name="Fungal Biol.">
        <title>Ochratoxin A production by Penicillium thymicola.</title>
        <authorList>
            <person name="Nguyen H.D.T."/>
            <person name="McMullin D.R."/>
            <person name="Ponomareva E."/>
            <person name="Riley R."/>
            <person name="Pomraning K.R."/>
            <person name="Baker S.E."/>
            <person name="Seifert K.A."/>
        </authorList>
    </citation>
    <scope>NUCLEOTIDE SEQUENCE</scope>
    <source>
        <strain evidence="2">DAOM 180753</strain>
    </source>
</reference>